<evidence type="ECO:0000313" key="2">
    <source>
        <dbReference type="EMBL" id="WPG98371.1"/>
    </source>
</evidence>
<accession>A0AAQ3LZR6</accession>
<keyword evidence="3" id="KW-1185">Reference proteome</keyword>
<proteinExistence type="predicted"/>
<evidence type="ECO:0000313" key="3">
    <source>
        <dbReference type="Proteomes" id="UP001303373"/>
    </source>
</evidence>
<dbReference type="AlphaFoldDB" id="A0AAQ3LZR6"/>
<protein>
    <submittedName>
        <fullName evidence="2">Uncharacterized protein</fullName>
    </submittedName>
</protein>
<gene>
    <name evidence="2" type="ORF">R9X50_00116000</name>
</gene>
<sequence length="537" mass="59782">MTDSMAAMMAAEMQEALGNGKRELISVSLSRREPLPHLSDLQRPTDDATNDASITSWRDITFFSVDEVTSQLQDRFNGLGHRARRDREQHERMTAGNEQLLNRVGEERYQYILERQARQQSSFQHQLSNVSRVHGSTPRYGGQDTSSDNPPDPNRQCALSPSRHGKVKFGPNGQRIVIGGSSSDSIDSHTTQPTTMQPLPTIHTQVSSICNKTTVTLATPPTQVTKPMLRTITSGIPSNTTATSRVSLSPVTRSPGIVMTGEQTKAKVRWYVLNPGDECDNWLSRHPEHCALFQEARETLIRNAMKAARDPDAPFVRSWRQQNKDREWVVAASVVAKNMVENETDAEIEHYYNQKPEHREFLKAARKFFKPTLKCTPRIDSSAVFEKTPATSAAVIKGAKPDPPQQASARSNGISRYIDGSTPGYSNGLGNLFQMFFNDLKDASTDMLQNLMNDVCVPNETTSRQFKNPIELVLTAKDINTGEQLSSQSRTVAFKMMSSSLGYNAKDGNKSEGWYVEPESNLGGVVQANDGLWEEED</sequence>
<dbReference type="Proteomes" id="UP001303373">
    <property type="component" value="Chromosome 2"/>
</dbReference>
<feature type="compositionally biased region" description="Polar residues" evidence="1">
    <location>
        <begin position="120"/>
        <end position="131"/>
    </location>
</feature>
<organism evidence="2 3">
    <name type="scientific">Acrodontium crateriforme</name>
    <dbReference type="NCBI Taxonomy" id="150365"/>
    <lineage>
        <taxon>Eukaryota</taxon>
        <taxon>Fungi</taxon>
        <taxon>Dikarya</taxon>
        <taxon>Ascomycota</taxon>
        <taxon>Pezizomycotina</taxon>
        <taxon>Dothideomycetes</taxon>
        <taxon>Dothideomycetidae</taxon>
        <taxon>Mycosphaerellales</taxon>
        <taxon>Teratosphaeriaceae</taxon>
        <taxon>Acrodontium</taxon>
    </lineage>
</organism>
<dbReference type="EMBL" id="CP138581">
    <property type="protein sequence ID" value="WPG98371.1"/>
    <property type="molecule type" value="Genomic_DNA"/>
</dbReference>
<name>A0AAQ3LZR6_9PEZI</name>
<feature type="region of interest" description="Disordered" evidence="1">
    <location>
        <begin position="120"/>
        <end position="171"/>
    </location>
</feature>
<reference evidence="2 3" key="1">
    <citation type="submission" date="2023-11" db="EMBL/GenBank/DDBJ databases">
        <title>An acidophilic fungus is an integral part of prey digestion in a carnivorous sundew plant.</title>
        <authorList>
            <person name="Tsai I.J."/>
        </authorList>
    </citation>
    <scope>NUCLEOTIDE SEQUENCE [LARGE SCALE GENOMIC DNA]</scope>
    <source>
        <strain evidence="2">169a</strain>
    </source>
</reference>
<evidence type="ECO:0000256" key="1">
    <source>
        <dbReference type="SAM" id="MobiDB-lite"/>
    </source>
</evidence>